<keyword evidence="2" id="KW-1185">Reference proteome</keyword>
<evidence type="ECO:0000313" key="2">
    <source>
        <dbReference type="Proteomes" id="UP001630127"/>
    </source>
</evidence>
<comment type="caution">
    <text evidence="1">The sequence shown here is derived from an EMBL/GenBank/DDBJ whole genome shotgun (WGS) entry which is preliminary data.</text>
</comment>
<organism evidence="1 2">
    <name type="scientific">Cinchona calisaya</name>
    <dbReference type="NCBI Taxonomy" id="153742"/>
    <lineage>
        <taxon>Eukaryota</taxon>
        <taxon>Viridiplantae</taxon>
        <taxon>Streptophyta</taxon>
        <taxon>Embryophyta</taxon>
        <taxon>Tracheophyta</taxon>
        <taxon>Spermatophyta</taxon>
        <taxon>Magnoliopsida</taxon>
        <taxon>eudicotyledons</taxon>
        <taxon>Gunneridae</taxon>
        <taxon>Pentapetalae</taxon>
        <taxon>asterids</taxon>
        <taxon>lamiids</taxon>
        <taxon>Gentianales</taxon>
        <taxon>Rubiaceae</taxon>
        <taxon>Cinchonoideae</taxon>
        <taxon>Cinchoneae</taxon>
        <taxon>Cinchona</taxon>
    </lineage>
</organism>
<sequence>MKRKINALCISNFKVVAGNWTEDGNKIKQESIQFFQNLLIHEDIQDAGDFLDSIPSLMTEDDNSRLEAVPSMEEIKEAVFSIPDKTVDGVDGSSGIFYKAC</sequence>
<reference evidence="1 2" key="1">
    <citation type="submission" date="2024-11" db="EMBL/GenBank/DDBJ databases">
        <title>A near-complete genome assembly of Cinchona calisaya.</title>
        <authorList>
            <person name="Lian D.C."/>
            <person name="Zhao X.W."/>
            <person name="Wei L."/>
        </authorList>
    </citation>
    <scope>NUCLEOTIDE SEQUENCE [LARGE SCALE GENOMIC DNA]</scope>
    <source>
        <tissue evidence="1">Nenye</tissue>
    </source>
</reference>
<dbReference type="AlphaFoldDB" id="A0ABD2XZP2"/>
<accession>A0ABD2XZP2</accession>
<protein>
    <submittedName>
        <fullName evidence="1">Uncharacterized protein</fullName>
    </submittedName>
</protein>
<proteinExistence type="predicted"/>
<dbReference type="Proteomes" id="UP001630127">
    <property type="component" value="Unassembled WGS sequence"/>
</dbReference>
<dbReference type="EMBL" id="JBJUIK010000016">
    <property type="protein sequence ID" value="KAL3500221.1"/>
    <property type="molecule type" value="Genomic_DNA"/>
</dbReference>
<gene>
    <name evidence="1" type="ORF">ACH5RR_039314</name>
</gene>
<name>A0ABD2XZP2_9GENT</name>
<evidence type="ECO:0000313" key="1">
    <source>
        <dbReference type="EMBL" id="KAL3500221.1"/>
    </source>
</evidence>